<comment type="caution">
    <text evidence="1">The sequence shown here is derived from an EMBL/GenBank/DDBJ whole genome shotgun (WGS) entry which is preliminary data.</text>
</comment>
<reference evidence="1 2" key="1">
    <citation type="submission" date="2023-08" db="EMBL/GenBank/DDBJ databases">
        <title>A Necator americanus chromosomal reference genome.</title>
        <authorList>
            <person name="Ilik V."/>
            <person name="Petrzelkova K.J."/>
            <person name="Pardy F."/>
            <person name="Fuh T."/>
            <person name="Niatou-Singa F.S."/>
            <person name="Gouil Q."/>
            <person name="Baker L."/>
            <person name="Ritchie M.E."/>
            <person name="Jex A.R."/>
            <person name="Gazzola D."/>
            <person name="Li H."/>
            <person name="Toshio Fujiwara R."/>
            <person name="Zhan B."/>
            <person name="Aroian R.V."/>
            <person name="Pafco B."/>
            <person name="Schwarz E.M."/>
        </authorList>
    </citation>
    <scope>NUCLEOTIDE SEQUENCE [LARGE SCALE GENOMIC DNA]</scope>
    <source>
        <strain evidence="1 2">Aroian</strain>
        <tissue evidence="1">Whole animal</tissue>
    </source>
</reference>
<accession>A0ABR1D590</accession>
<protein>
    <submittedName>
        <fullName evidence="1">Uncharacterized protein</fullName>
    </submittedName>
</protein>
<evidence type="ECO:0000313" key="1">
    <source>
        <dbReference type="EMBL" id="KAK6745020.1"/>
    </source>
</evidence>
<keyword evidence="2" id="KW-1185">Reference proteome</keyword>
<proteinExistence type="predicted"/>
<evidence type="ECO:0000313" key="2">
    <source>
        <dbReference type="Proteomes" id="UP001303046"/>
    </source>
</evidence>
<name>A0ABR1D590_NECAM</name>
<dbReference type="Proteomes" id="UP001303046">
    <property type="component" value="Unassembled WGS sequence"/>
</dbReference>
<gene>
    <name evidence="1" type="primary">Necator_chrIII.g12390</name>
    <name evidence="1" type="ORF">RB195_011624</name>
</gene>
<sequence length="145" mass="16823">MRMTALRNPKGTTIASRRGMETIIYDSYSDLFHSHVHLPPHRLRKDDHVNPDFLPSQVLHATMSVKNRISPGLDRMKPEHQKNLSPVLNTLARLLTRYLSECKVPKQWKISKTVLLYVVQREIHMTSATNLFTVRHLQALYKSDP</sequence>
<organism evidence="1 2">
    <name type="scientific">Necator americanus</name>
    <name type="common">Human hookworm</name>
    <dbReference type="NCBI Taxonomy" id="51031"/>
    <lineage>
        <taxon>Eukaryota</taxon>
        <taxon>Metazoa</taxon>
        <taxon>Ecdysozoa</taxon>
        <taxon>Nematoda</taxon>
        <taxon>Chromadorea</taxon>
        <taxon>Rhabditida</taxon>
        <taxon>Rhabditina</taxon>
        <taxon>Rhabditomorpha</taxon>
        <taxon>Strongyloidea</taxon>
        <taxon>Ancylostomatidae</taxon>
        <taxon>Bunostominae</taxon>
        <taxon>Necator</taxon>
    </lineage>
</organism>
<dbReference type="EMBL" id="JAVFWL010000003">
    <property type="protein sequence ID" value="KAK6745020.1"/>
    <property type="molecule type" value="Genomic_DNA"/>
</dbReference>